<dbReference type="EMBL" id="WUMK01000006">
    <property type="protein sequence ID" value="MXN47115.1"/>
    <property type="molecule type" value="Genomic_DNA"/>
</dbReference>
<comment type="caution">
    <text evidence="1">The sequence shown here is derived from an EMBL/GenBank/DDBJ whole genome shotgun (WGS) entry which is preliminary data.</text>
</comment>
<gene>
    <name evidence="1" type="ORF">GR138_18120</name>
</gene>
<organism evidence="1 2">
    <name type="scientific">Shinella kummerowiae</name>
    <dbReference type="NCBI Taxonomy" id="417745"/>
    <lineage>
        <taxon>Bacteria</taxon>
        <taxon>Pseudomonadati</taxon>
        <taxon>Pseudomonadota</taxon>
        <taxon>Alphaproteobacteria</taxon>
        <taxon>Hyphomicrobiales</taxon>
        <taxon>Rhizobiaceae</taxon>
        <taxon>Shinella</taxon>
    </lineage>
</organism>
<dbReference type="OrthoDB" id="8448547at2"/>
<evidence type="ECO:0000313" key="2">
    <source>
        <dbReference type="Proteomes" id="UP000435802"/>
    </source>
</evidence>
<evidence type="ECO:0000313" key="1">
    <source>
        <dbReference type="EMBL" id="MXN47115.1"/>
    </source>
</evidence>
<name>A0A6N8SDG6_9HYPH</name>
<reference evidence="1 2" key="1">
    <citation type="submission" date="2019-12" db="EMBL/GenBank/DDBJ databases">
        <title>Shinella kummerowiae sp. nov., a symbiotic bacterium isolated from root nodules of the herbal legume Kummerowia stipulacea.</title>
        <authorList>
            <person name="Gao J."/>
        </authorList>
    </citation>
    <scope>NUCLEOTIDE SEQUENCE [LARGE SCALE GENOMIC DNA]</scope>
    <source>
        <strain evidence="1 2">CCBAU 25048</strain>
    </source>
</reference>
<dbReference type="Proteomes" id="UP000435802">
    <property type="component" value="Unassembled WGS sequence"/>
</dbReference>
<proteinExistence type="predicted"/>
<accession>A0A6N8SDG6</accession>
<dbReference type="AlphaFoldDB" id="A0A6N8SDG6"/>
<protein>
    <submittedName>
        <fullName evidence="1">Phage tail tape measure protein</fullName>
    </submittedName>
</protein>
<keyword evidence="2" id="KW-1185">Reference proteome</keyword>
<sequence length="211" mass="20499">MADAGDKPFSGTLQDAEQLSTILDDLDLRSRSFGAALTSALKGAVVDGKGLDSVLRGLALRMSDIALSVGLKPLQGLLTSGISGLLGGATSMFSGGAAGASAGGGLSVGMGGLSLFAGSGVTPFAKGGVVAAPTYFGSGGGVGLMGEAGAEAIQPLQRGPDDALGVAAADGGSGPRIVFNVTAQDAASFRKSEGQIAAMLTRAVGRGQRSL</sequence>
<dbReference type="RefSeq" id="WP_160860635.1">
    <property type="nucleotide sequence ID" value="NZ_WUMK01000006.1"/>
</dbReference>